<evidence type="ECO:0000256" key="1">
    <source>
        <dbReference type="SAM" id="MobiDB-lite"/>
    </source>
</evidence>
<feature type="compositionally biased region" description="Basic and acidic residues" evidence="1">
    <location>
        <begin position="1119"/>
        <end position="1129"/>
    </location>
</feature>
<feature type="compositionally biased region" description="Low complexity" evidence="1">
    <location>
        <begin position="615"/>
        <end position="624"/>
    </location>
</feature>
<dbReference type="Gene3D" id="1.10.150.50">
    <property type="entry name" value="Transcription Factor, Ets-1"/>
    <property type="match status" value="1"/>
</dbReference>
<feature type="compositionally biased region" description="Polar residues" evidence="1">
    <location>
        <begin position="426"/>
        <end position="441"/>
    </location>
</feature>
<organism evidence="3 4">
    <name type="scientific">Diploscapter pachys</name>
    <dbReference type="NCBI Taxonomy" id="2018661"/>
    <lineage>
        <taxon>Eukaryota</taxon>
        <taxon>Metazoa</taxon>
        <taxon>Ecdysozoa</taxon>
        <taxon>Nematoda</taxon>
        <taxon>Chromadorea</taxon>
        <taxon>Rhabditida</taxon>
        <taxon>Rhabditina</taxon>
        <taxon>Rhabditomorpha</taxon>
        <taxon>Rhabditoidea</taxon>
        <taxon>Rhabditidae</taxon>
        <taxon>Diploscapter</taxon>
    </lineage>
</organism>
<feature type="compositionally biased region" description="Low complexity" evidence="1">
    <location>
        <begin position="800"/>
        <end position="812"/>
    </location>
</feature>
<dbReference type="InterPro" id="IPR013761">
    <property type="entry name" value="SAM/pointed_sf"/>
</dbReference>
<dbReference type="STRING" id="2018661.A0A2A2JAM2"/>
<gene>
    <name evidence="3" type="ORF">WR25_10037</name>
</gene>
<feature type="region of interest" description="Disordered" evidence="1">
    <location>
        <begin position="615"/>
        <end position="704"/>
    </location>
</feature>
<feature type="compositionally biased region" description="Basic residues" evidence="1">
    <location>
        <begin position="380"/>
        <end position="391"/>
    </location>
</feature>
<sequence length="1335" mass="149797">MHAATRAGSVLFAPPPCAKGTATVKRPTPSAYPHLLKERRVPSGFINVLGVFEHVSRNSLANCKYALFAIVPDVEHLKGDFIRADPVGKMNSSIDSDDGDNQRELGEGSDVQLPQCSVLADEEYLWSKDVVLQDQFQSRLGDKFAVIQEMALMLNSALMMDPLTIETGCSAVDLEQRLRGLNYMTLKGIYELCGGMSDNERVSKDQVLQLPCFSTVIETIKQEDMYLYKAVIFPGVEELVNSLLENGQLSNMKSEMLRSKKMSRHSDPLAAYQAKVVMYQHLQERFTKLKSGQGANAELELIGKYEEVLNFDKNKSLKELIKNMGKRSSIGKLLGMPIFEPISSNDGTNPSSRPTLFLCLQQGFNIPPYDEMDLEETKNRRPSGKKKATKQRKNEAKTTAMMGKDTSEEAEENESALSPNAEGPSTWDSGSESETETYVQTKTEDEVLNDPQPVSEKIISPLDKAAEVRQASMQQRSVPIWQAEDEPDDEEIVMYSDDEVSEEQIAEREKRLQAKRQMEKMMQKTRLENLEKNLEAQRKKDEFRCLDEEADRIGKYLRTRNWYKAVECRQPMSGGGLASASANGGQFQLLNVFSVRPPEDAFQSEFRPVATPLLSRSSSANSQSDFELPNQQPGSSASSSPPTSPDVNEEVVKPRNDNKENRERGAEAARKETTEPDGQVLRVMLPSQQTKQRCSSSESGPAQHIAKRRVVQNAKTHHIPKDVMSAVSSRLESNDIATRPLPLTPSVALPSYQDLTGQPIFITKENPLFARPSPPIPISSHCIKATPLAAADLPPQPPKSLSTTSVPPQQPTTQIIRTPAANDYFKVNIVNTVHVQQKDQPPVQAQSNQQQPASNLTPSPELFIPTFNSSSYFRPIESASVFRQNQDQMPTPLVHPQPINPAVVQQNERKKVQNWDEPSSSQQQPQASNQPTQKPKPKPMPLKVQTRQLRDAPPGIEGPLDYHDKKYRPQFPGEVAKHHANAKVSEFDQLKKKIETLEDNGDGSKPKMAFNMMSERRYGGHNSEVPSSNDVVRPPFVQKPFTFGKLSEKIDRTSPASTSAAPPSVRNSSPPRRASPPIQRLAQPQTYSSPPPPPNESRQPSYDFHRNAPPPRQRMCGPDPDRFDEERSRPLPLHYQQQPSKFADERHSPYQEHLPVARGFGSQPFNRQPPPSEQHHFPSSSRNLHPSNNYGRPQQQSGFGFAAANRRSATTEDDAAHRQGGSRMEQQYRPTSVQPQQMQVKLKPAQPLPRMQSHREWQLYIILRHARLEEYFEKFSEQGADDIDQMTEDFDELLQIVGMTKPFHIKRLRASLDEFNSDPDAFCAKAERDIGPPPK</sequence>
<feature type="region of interest" description="Disordered" evidence="1">
    <location>
        <begin position="906"/>
        <end position="941"/>
    </location>
</feature>
<name>A0A2A2JAM2_9BILA</name>
<accession>A0A2A2JAM2</accession>
<proteinExistence type="predicted"/>
<dbReference type="GO" id="GO:0005634">
    <property type="term" value="C:nucleus"/>
    <property type="evidence" value="ECO:0007669"/>
    <property type="project" value="InterPro"/>
</dbReference>
<dbReference type="OrthoDB" id="5821992at2759"/>
<feature type="compositionally biased region" description="Low complexity" evidence="1">
    <location>
        <begin position="918"/>
        <end position="933"/>
    </location>
</feature>
<dbReference type="SUPFAM" id="SSF47769">
    <property type="entry name" value="SAM/Pointed domain"/>
    <property type="match status" value="1"/>
</dbReference>
<feature type="compositionally biased region" description="Polar residues" evidence="1">
    <location>
        <begin position="1224"/>
        <end position="1238"/>
    </location>
</feature>
<comment type="caution">
    <text evidence="3">The sequence shown here is derived from an EMBL/GenBank/DDBJ whole genome shotgun (WGS) entry which is preliminary data.</text>
</comment>
<dbReference type="GO" id="GO:0006355">
    <property type="term" value="P:regulation of DNA-templated transcription"/>
    <property type="evidence" value="ECO:0007669"/>
    <property type="project" value="InterPro"/>
</dbReference>
<feature type="region of interest" description="Disordered" evidence="1">
    <location>
        <begin position="836"/>
        <end position="862"/>
    </location>
</feature>
<feature type="compositionally biased region" description="Low complexity" evidence="1">
    <location>
        <begin position="1053"/>
        <end position="1088"/>
    </location>
</feature>
<feature type="domain" description="Nab N-terminal" evidence="2">
    <location>
        <begin position="1252"/>
        <end position="1322"/>
    </location>
</feature>
<feature type="compositionally biased region" description="Polar residues" evidence="1">
    <location>
        <begin position="1177"/>
        <end position="1198"/>
    </location>
</feature>
<protein>
    <recommendedName>
        <fullName evidence="2">Nab N-terminal domain-containing protein</fullName>
    </recommendedName>
</protein>
<dbReference type="PANTHER" id="PTHR12623:SF10">
    <property type="entry name" value="NGFI-A-BINDING PROTEIN HOMOLOG"/>
    <property type="match status" value="1"/>
</dbReference>
<dbReference type="GO" id="GO:0003712">
    <property type="term" value="F:transcription coregulator activity"/>
    <property type="evidence" value="ECO:0007669"/>
    <property type="project" value="InterPro"/>
</dbReference>
<dbReference type="PANTHER" id="PTHR12623">
    <property type="entry name" value="NGFI-A BINDING PROTEIN"/>
    <property type="match status" value="1"/>
</dbReference>
<feature type="compositionally biased region" description="Polar residues" evidence="1">
    <location>
        <begin position="686"/>
        <end position="700"/>
    </location>
</feature>
<keyword evidence="4" id="KW-1185">Reference proteome</keyword>
<dbReference type="InterPro" id="IPR006988">
    <property type="entry name" value="Nab_N"/>
</dbReference>
<dbReference type="InterPro" id="IPR039040">
    <property type="entry name" value="NAB_fam"/>
</dbReference>
<evidence type="ECO:0000313" key="4">
    <source>
        <dbReference type="Proteomes" id="UP000218231"/>
    </source>
</evidence>
<feature type="compositionally biased region" description="Low complexity" evidence="1">
    <location>
        <begin position="840"/>
        <end position="855"/>
    </location>
</feature>
<dbReference type="EMBL" id="LIAE01010566">
    <property type="protein sequence ID" value="PAV58649.1"/>
    <property type="molecule type" value="Genomic_DNA"/>
</dbReference>
<feature type="compositionally biased region" description="Basic and acidic residues" evidence="1">
    <location>
        <begin position="650"/>
        <end position="674"/>
    </location>
</feature>
<feature type="region of interest" description="Disordered" evidence="1">
    <location>
        <begin position="368"/>
        <end position="457"/>
    </location>
</feature>
<reference evidence="3 4" key="1">
    <citation type="journal article" date="2017" name="Curr. Biol.">
        <title>Genome architecture and evolution of a unichromosomal asexual nematode.</title>
        <authorList>
            <person name="Fradin H."/>
            <person name="Zegar C."/>
            <person name="Gutwein M."/>
            <person name="Lucas J."/>
            <person name="Kovtun M."/>
            <person name="Corcoran D."/>
            <person name="Baugh L.R."/>
            <person name="Kiontke K."/>
            <person name="Gunsalus K."/>
            <person name="Fitch D.H."/>
            <person name="Piano F."/>
        </authorList>
    </citation>
    <scope>NUCLEOTIDE SEQUENCE [LARGE SCALE GENOMIC DNA]</scope>
    <source>
        <strain evidence="3">PF1309</strain>
    </source>
</reference>
<dbReference type="Pfam" id="PF04904">
    <property type="entry name" value="SAM_NCD1"/>
    <property type="match status" value="1"/>
</dbReference>
<evidence type="ECO:0000313" key="3">
    <source>
        <dbReference type="EMBL" id="PAV58649.1"/>
    </source>
</evidence>
<evidence type="ECO:0000259" key="2">
    <source>
        <dbReference type="Pfam" id="PF04904"/>
    </source>
</evidence>
<feature type="region of interest" description="Disordered" evidence="1">
    <location>
        <begin position="1016"/>
        <end position="1238"/>
    </location>
</feature>
<feature type="region of interest" description="Disordered" evidence="1">
    <location>
        <begin position="791"/>
        <end position="812"/>
    </location>
</feature>
<dbReference type="Proteomes" id="UP000218231">
    <property type="component" value="Unassembled WGS sequence"/>
</dbReference>